<feature type="signal peptide" evidence="18">
    <location>
        <begin position="1"/>
        <end position="26"/>
    </location>
</feature>
<evidence type="ECO:0000256" key="3">
    <source>
        <dbReference type="ARBA" id="ARBA00012976"/>
    </source>
</evidence>
<comment type="catalytic activity">
    <reaction evidence="12">
        <text>1D-myo-inositol 1,2,5,6-tetrakisphosphate + H2O = 1D-myo-inositol 1,2,6-trisphosphate + phosphate</text>
        <dbReference type="Rhea" id="RHEA:77119"/>
        <dbReference type="ChEBI" id="CHEBI:15377"/>
        <dbReference type="ChEBI" id="CHEBI:43474"/>
        <dbReference type="ChEBI" id="CHEBI:195535"/>
        <dbReference type="ChEBI" id="CHEBI:195537"/>
        <dbReference type="EC" id="3.1.3.62"/>
    </reaction>
    <physiologicalReaction direction="left-to-right" evidence="12">
        <dbReference type="Rhea" id="RHEA:77120"/>
    </physiologicalReaction>
</comment>
<feature type="disulfide bond" evidence="16">
    <location>
        <begin position="435"/>
        <end position="440"/>
    </location>
</feature>
<keyword evidence="6" id="KW-1003">Cell membrane</keyword>
<dbReference type="CDD" id="cd07061">
    <property type="entry name" value="HP_HAP_like"/>
    <property type="match status" value="1"/>
</dbReference>
<dbReference type="GO" id="GO:0003993">
    <property type="term" value="F:acid phosphatase activity"/>
    <property type="evidence" value="ECO:0007669"/>
    <property type="project" value="TreeGrafter"/>
</dbReference>
<feature type="transmembrane region" description="Helical" evidence="17">
    <location>
        <begin position="472"/>
        <end position="493"/>
    </location>
</feature>
<keyword evidence="17" id="KW-1133">Transmembrane helix</keyword>
<evidence type="ECO:0000256" key="12">
    <source>
        <dbReference type="ARBA" id="ARBA00043668"/>
    </source>
</evidence>
<dbReference type="SUPFAM" id="SSF53254">
    <property type="entry name" value="Phosphoglycerate mutase-like"/>
    <property type="match status" value="1"/>
</dbReference>
<dbReference type="GO" id="GO:0005886">
    <property type="term" value="C:plasma membrane"/>
    <property type="evidence" value="ECO:0007669"/>
    <property type="project" value="UniProtKB-SubCell"/>
</dbReference>
<comment type="catalytic activity">
    <reaction evidence="15">
        <text>(2R)-2,3-bisphosphoglycerate + H2O = (2R)-2-phosphoglycerate + phosphate</text>
        <dbReference type="Rhea" id="RHEA:27381"/>
        <dbReference type="ChEBI" id="CHEBI:15377"/>
        <dbReference type="ChEBI" id="CHEBI:43474"/>
        <dbReference type="ChEBI" id="CHEBI:58248"/>
        <dbReference type="ChEBI" id="CHEBI:58289"/>
        <dbReference type="EC" id="3.1.3.80"/>
    </reaction>
    <physiologicalReaction direction="left-to-right" evidence="15">
        <dbReference type="Rhea" id="RHEA:27382"/>
    </physiologicalReaction>
</comment>
<organism evidence="19">
    <name type="scientific">Culex tarsalis</name>
    <name type="common">Encephalitis mosquito</name>
    <dbReference type="NCBI Taxonomy" id="7177"/>
    <lineage>
        <taxon>Eukaryota</taxon>
        <taxon>Metazoa</taxon>
        <taxon>Ecdysozoa</taxon>
        <taxon>Arthropoda</taxon>
        <taxon>Hexapoda</taxon>
        <taxon>Insecta</taxon>
        <taxon>Pterygota</taxon>
        <taxon>Neoptera</taxon>
        <taxon>Endopterygota</taxon>
        <taxon>Diptera</taxon>
        <taxon>Nematocera</taxon>
        <taxon>Culicoidea</taxon>
        <taxon>Culicidae</taxon>
        <taxon>Culicinae</taxon>
        <taxon>Culicini</taxon>
        <taxon>Culex</taxon>
        <taxon>Culex</taxon>
    </lineage>
</organism>
<protein>
    <recommendedName>
        <fullName evidence="5">Multiple inositol polyphosphate phosphatase 1</fullName>
        <ecNumber evidence="4">3.1.3.62</ecNumber>
        <ecNumber evidence="3">3.1.3.80</ecNumber>
    </recommendedName>
    <alternativeName>
        <fullName evidence="11">2,3-bisphosphoglycerate 3-phosphatase</fullName>
    </alternativeName>
</protein>
<accession>A0A1Q3FIT4</accession>
<dbReference type="AlphaFoldDB" id="A0A1Q3FIT4"/>
<evidence type="ECO:0000256" key="4">
    <source>
        <dbReference type="ARBA" id="ARBA00013040"/>
    </source>
</evidence>
<comment type="similarity">
    <text evidence="2">Belongs to the histidine acid phosphatase family. MINPP1 subfamily.</text>
</comment>
<dbReference type="InterPro" id="IPR000560">
    <property type="entry name" value="His_Pase_clade-2"/>
</dbReference>
<dbReference type="InterPro" id="IPR016274">
    <property type="entry name" value="Histidine_acid_Pase_euk"/>
</dbReference>
<evidence type="ECO:0000256" key="17">
    <source>
        <dbReference type="SAM" id="Phobius"/>
    </source>
</evidence>
<evidence type="ECO:0000256" key="15">
    <source>
        <dbReference type="ARBA" id="ARBA00043832"/>
    </source>
</evidence>
<evidence type="ECO:0000256" key="2">
    <source>
        <dbReference type="ARBA" id="ARBA00008422"/>
    </source>
</evidence>
<keyword evidence="16" id="KW-1015">Disulfide bond</keyword>
<feature type="chain" id="PRO_5012185254" description="Multiple inositol polyphosphate phosphatase 1" evidence="18">
    <location>
        <begin position="27"/>
        <end position="495"/>
    </location>
</feature>
<dbReference type="EMBL" id="GFDL01007566">
    <property type="protein sequence ID" value="JAV27479.1"/>
    <property type="molecule type" value="Transcribed_RNA"/>
</dbReference>
<dbReference type="EC" id="3.1.3.80" evidence="3"/>
<name>A0A1Q3FIT4_CULTA</name>
<evidence type="ECO:0000256" key="14">
    <source>
        <dbReference type="ARBA" id="ARBA00043691"/>
    </source>
</evidence>
<evidence type="ECO:0000256" key="16">
    <source>
        <dbReference type="PIRSR" id="PIRSR000894-2"/>
    </source>
</evidence>
<dbReference type="PIRSF" id="PIRSF000894">
    <property type="entry name" value="Acid_phosphatase"/>
    <property type="match status" value="1"/>
</dbReference>
<dbReference type="GO" id="GO:0052745">
    <property type="term" value="F:inositol phosphate phosphatase activity"/>
    <property type="evidence" value="ECO:0007669"/>
    <property type="project" value="TreeGrafter"/>
</dbReference>
<dbReference type="GO" id="GO:0034417">
    <property type="term" value="F:bisphosphoglycerate 3-phosphatase activity"/>
    <property type="evidence" value="ECO:0007669"/>
    <property type="project" value="UniProtKB-EC"/>
</dbReference>
<reference evidence="19" key="1">
    <citation type="submission" date="2017-01" db="EMBL/GenBank/DDBJ databases">
        <title>A deep insight into the sialotranscriptome of adult male and female Cluex tarsalis mosquitoes.</title>
        <authorList>
            <person name="Ribeiro J.M."/>
            <person name="Moreira F."/>
            <person name="Bernard K.A."/>
            <person name="Calvo E."/>
        </authorList>
    </citation>
    <scope>NUCLEOTIDE SEQUENCE</scope>
    <source>
        <strain evidence="19">Kern County</strain>
        <tissue evidence="19">Salivary glands</tissue>
    </source>
</reference>
<dbReference type="InterPro" id="IPR029033">
    <property type="entry name" value="His_PPase_superfam"/>
</dbReference>
<dbReference type="PANTHER" id="PTHR20963:SF8">
    <property type="entry name" value="MULTIPLE INOSITOL POLYPHOSPHATE PHOSPHATASE 1"/>
    <property type="match status" value="1"/>
</dbReference>
<evidence type="ECO:0000256" key="10">
    <source>
        <dbReference type="ARBA" id="ARBA00023180"/>
    </source>
</evidence>
<dbReference type="FunFam" id="3.40.50.1240:FF:000014">
    <property type="entry name" value="Multiple inositol polyphosphate phosphatase 1"/>
    <property type="match status" value="1"/>
</dbReference>
<proteinExistence type="inferred from homology"/>
<feature type="disulfide bond" evidence="16">
    <location>
        <begin position="286"/>
        <end position="301"/>
    </location>
</feature>
<comment type="subcellular location">
    <subcellularLocation>
        <location evidence="1">Cell membrane</location>
    </subcellularLocation>
</comment>
<dbReference type="Pfam" id="PF00328">
    <property type="entry name" value="His_Phos_2"/>
    <property type="match status" value="1"/>
</dbReference>
<evidence type="ECO:0000256" key="11">
    <source>
        <dbReference type="ARBA" id="ARBA00031642"/>
    </source>
</evidence>
<evidence type="ECO:0000256" key="6">
    <source>
        <dbReference type="ARBA" id="ARBA00022475"/>
    </source>
</evidence>
<dbReference type="PANTHER" id="PTHR20963">
    <property type="entry name" value="MULTIPLE INOSITOL POLYPHOSPHATE PHOSPHATASE-RELATED"/>
    <property type="match status" value="1"/>
</dbReference>
<evidence type="ECO:0000256" key="18">
    <source>
        <dbReference type="SAM" id="SignalP"/>
    </source>
</evidence>
<evidence type="ECO:0000256" key="1">
    <source>
        <dbReference type="ARBA" id="ARBA00004236"/>
    </source>
</evidence>
<keyword evidence="9 17" id="KW-0472">Membrane</keyword>
<keyword evidence="17" id="KW-0812">Transmembrane</keyword>
<evidence type="ECO:0000256" key="9">
    <source>
        <dbReference type="ARBA" id="ARBA00023136"/>
    </source>
</evidence>
<comment type="catalytic activity">
    <reaction evidence="14">
        <text>1D-myo-inositol hexakisphosphate + H2O = 1D-myo-inositol 1,2,4,5,6-pentakisphosphate + phosphate</text>
        <dbReference type="Rhea" id="RHEA:16989"/>
        <dbReference type="ChEBI" id="CHEBI:15377"/>
        <dbReference type="ChEBI" id="CHEBI:43474"/>
        <dbReference type="ChEBI" id="CHEBI:57798"/>
        <dbReference type="ChEBI" id="CHEBI:58130"/>
        <dbReference type="EC" id="3.1.3.62"/>
    </reaction>
    <physiologicalReaction direction="left-to-right" evidence="14">
        <dbReference type="Rhea" id="RHEA:16990"/>
    </physiologicalReaction>
</comment>
<evidence type="ECO:0000313" key="19">
    <source>
        <dbReference type="EMBL" id="JAV27479.1"/>
    </source>
</evidence>
<evidence type="ECO:0000256" key="13">
    <source>
        <dbReference type="ARBA" id="ARBA00043671"/>
    </source>
</evidence>
<keyword evidence="8" id="KW-0378">Hydrolase</keyword>
<keyword evidence="10" id="KW-0325">Glycoprotein</keyword>
<comment type="catalytic activity">
    <reaction evidence="13">
        <text>1D-myo-inositol 1,2,4,5,6-pentakisphosphate + H2O = 1D-myo-inositol 1,2,5,6-tetrakisphosphate + phosphate</text>
        <dbReference type="Rhea" id="RHEA:77115"/>
        <dbReference type="ChEBI" id="CHEBI:15377"/>
        <dbReference type="ChEBI" id="CHEBI:43474"/>
        <dbReference type="ChEBI" id="CHEBI:57798"/>
        <dbReference type="ChEBI" id="CHEBI:195535"/>
        <dbReference type="EC" id="3.1.3.62"/>
    </reaction>
    <physiologicalReaction direction="left-to-right" evidence="13">
        <dbReference type="Rhea" id="RHEA:77116"/>
    </physiologicalReaction>
</comment>
<evidence type="ECO:0000256" key="5">
    <source>
        <dbReference type="ARBA" id="ARBA00018097"/>
    </source>
</evidence>
<feature type="disulfide bond" evidence="16">
    <location>
        <begin position="75"/>
        <end position="412"/>
    </location>
</feature>
<evidence type="ECO:0000256" key="7">
    <source>
        <dbReference type="ARBA" id="ARBA00022729"/>
    </source>
</evidence>
<evidence type="ECO:0000256" key="8">
    <source>
        <dbReference type="ARBA" id="ARBA00022801"/>
    </source>
</evidence>
<dbReference type="EC" id="3.1.3.62" evidence="4"/>
<keyword evidence="7 18" id="KW-0732">Signal</keyword>
<dbReference type="Gene3D" id="3.40.50.1240">
    <property type="entry name" value="Phosphoglycerate mutase-like"/>
    <property type="match status" value="1"/>
</dbReference>
<sequence>MTVLPRPSIFTRLLLLVTVATATVSAQLPSSSRCCETYCYSQDSDRTQVKHFATKTAYEVIHGPSSSREHIVPNCRPSKFWLLSRHGTRLPGKKAISSLPQTLNNLRDSILDNYDVRRTRPDVGRMCPDDLELLRNWRWDSNITTDYESFLTVQGWNDLKFLAKREQDRFYEVFNGPYVRENYLFRHTKTQRTEASFRAFADGLFGDGAYVHVNPEPEPTDDTLLKPYDFCPAYDENKDRNKGDDSELSKFLRSPVFLATLSDISTRLGFQYNLTVDQIEAMWDQCRFEQAWHLQEFSPWCSVFTKEQVNVLEYKEDLGYYYQNSYGYPRAADLACYAVSDMIRHLARPENPTVISYFTHETEIQLFLNALGAKQDREAPRADNYYAMRNRQFRSSELTPFAANVAAVRYQCTDPREPVKVIFFLNEKALMFDWCKVGLCDWSEVQRRYQRYTEGNCAKLYCGGSGATRVTVGGSVPSILVSVMLTVVLAAIARK</sequence>